<dbReference type="Pfam" id="PF03819">
    <property type="entry name" value="MazG"/>
    <property type="match status" value="1"/>
</dbReference>
<feature type="domain" description="MazG C-terminal" evidence="2">
    <location>
        <begin position="108"/>
        <end position="288"/>
    </location>
</feature>
<organism evidence="3 4">
    <name type="scientific">Fibrella forsythiae</name>
    <dbReference type="NCBI Taxonomy" id="2817061"/>
    <lineage>
        <taxon>Bacteria</taxon>
        <taxon>Pseudomonadati</taxon>
        <taxon>Bacteroidota</taxon>
        <taxon>Cytophagia</taxon>
        <taxon>Cytophagales</taxon>
        <taxon>Spirosomataceae</taxon>
        <taxon>Fibrella</taxon>
    </lineage>
</organism>
<gene>
    <name evidence="3" type="ORF">J2I46_31160</name>
</gene>
<evidence type="ECO:0000259" key="2">
    <source>
        <dbReference type="Pfam" id="PF18722"/>
    </source>
</evidence>
<dbReference type="EMBL" id="JAFMYW010000019">
    <property type="protein sequence ID" value="MBO0953074.1"/>
    <property type="molecule type" value="Genomic_DNA"/>
</dbReference>
<evidence type="ECO:0000259" key="1">
    <source>
        <dbReference type="Pfam" id="PF03819"/>
    </source>
</evidence>
<evidence type="ECO:0000313" key="4">
    <source>
        <dbReference type="Proteomes" id="UP000664628"/>
    </source>
</evidence>
<keyword evidence="4" id="KW-1185">Reference proteome</keyword>
<reference evidence="3 4" key="1">
    <citation type="submission" date="2021-03" db="EMBL/GenBank/DDBJ databases">
        <title>Fibrella sp. HMF5405 genome sequencing and assembly.</title>
        <authorList>
            <person name="Kang H."/>
            <person name="Kim H."/>
            <person name="Bae S."/>
            <person name="Joh K."/>
        </authorList>
    </citation>
    <scope>NUCLEOTIDE SEQUENCE [LARGE SCALE GENOMIC DNA]</scope>
    <source>
        <strain evidence="3 4">HMF5405</strain>
    </source>
</reference>
<name>A0ABS3JST2_9BACT</name>
<dbReference type="InterPro" id="IPR011379">
    <property type="entry name" value="MazG-related_GP37"/>
</dbReference>
<evidence type="ECO:0000313" key="3">
    <source>
        <dbReference type="EMBL" id="MBO0953074.1"/>
    </source>
</evidence>
<dbReference type="SUPFAM" id="SSF101386">
    <property type="entry name" value="all-alpha NTP pyrophosphatases"/>
    <property type="match status" value="1"/>
</dbReference>
<dbReference type="CDD" id="cd11541">
    <property type="entry name" value="NTP-PPase_u4"/>
    <property type="match status" value="1"/>
</dbReference>
<accession>A0ABS3JST2</accession>
<dbReference type="RefSeq" id="WP_207333026.1">
    <property type="nucleotide sequence ID" value="NZ_JAFMYW010000019.1"/>
</dbReference>
<comment type="caution">
    <text evidence="3">The sequence shown here is derived from an EMBL/GenBank/DDBJ whole genome shotgun (WGS) entry which is preliminary data.</text>
</comment>
<dbReference type="Pfam" id="PF18722">
    <property type="entry name" value="MazG_C"/>
    <property type="match status" value="1"/>
</dbReference>
<proteinExistence type="predicted"/>
<dbReference type="InterPro" id="IPR041407">
    <property type="entry name" value="MazG_C"/>
</dbReference>
<feature type="domain" description="NTP pyrophosphohydrolase MazG-like" evidence="1">
    <location>
        <begin position="40"/>
        <end position="101"/>
    </location>
</feature>
<dbReference type="Proteomes" id="UP000664628">
    <property type="component" value="Unassembled WGS sequence"/>
</dbReference>
<dbReference type="InterPro" id="IPR004518">
    <property type="entry name" value="MazG-like_dom"/>
</dbReference>
<dbReference type="Gene3D" id="1.10.287.1080">
    <property type="entry name" value="MazG-like"/>
    <property type="match status" value="1"/>
</dbReference>
<protein>
    <submittedName>
        <fullName evidence="3">Nucleoside triphosphate pyrophosphohydrolase family protein</fullName>
    </submittedName>
</protein>
<sequence>MLTFKEYQARTKATDQRPAEDRQIHHYLIPLLGLFGEIGTVAAEYKKRLRDKKSYNGYRDKLSEELGDVLWYLSTIANDMNLNLETIAQKNLQKTIDRWPNKTDKIQTIYYDSEYSENEQLPRLMKVDFSTDETNKVRMVINGEPVGSSLSDNSHIDDGYRFHDVFHLSYAANLGWSPVLRALLHKKRKSNAKIDEVEDGARACIIEEAVSALIYDYAEKHNYLESVDSIDYEFLKTIKSIVGNLEVCNASSSLWEKAIIDGFLVFRQLRSLGSGTVEINIETKKIELIK</sequence>